<protein>
    <submittedName>
        <fullName evidence="1">Uncharacterized protein</fullName>
    </submittedName>
</protein>
<dbReference type="PANTHER" id="PTHR13803:SF4">
    <property type="entry name" value="SECRETORY 24CD, ISOFORM C"/>
    <property type="match status" value="1"/>
</dbReference>
<dbReference type="InterPro" id="IPR029006">
    <property type="entry name" value="ADF-H/Gelsolin-like_dom_sf"/>
</dbReference>
<gene>
    <name evidence="1" type="ORF">SMN809_LOCUS77514</name>
</gene>
<dbReference type="Gene3D" id="3.40.20.10">
    <property type="entry name" value="Severin"/>
    <property type="match status" value="1"/>
</dbReference>
<name>A0A8S3IWN5_9BILA</name>
<organism evidence="1 2">
    <name type="scientific">Rotaria magnacalcarata</name>
    <dbReference type="NCBI Taxonomy" id="392030"/>
    <lineage>
        <taxon>Eukaryota</taxon>
        <taxon>Metazoa</taxon>
        <taxon>Spiralia</taxon>
        <taxon>Gnathifera</taxon>
        <taxon>Rotifera</taxon>
        <taxon>Eurotatoria</taxon>
        <taxon>Bdelloidea</taxon>
        <taxon>Philodinida</taxon>
        <taxon>Philodinidae</taxon>
        <taxon>Rotaria</taxon>
    </lineage>
</organism>
<dbReference type="GO" id="GO:0000149">
    <property type="term" value="F:SNARE binding"/>
    <property type="evidence" value="ECO:0007669"/>
    <property type="project" value="TreeGrafter"/>
</dbReference>
<dbReference type="GO" id="GO:0090110">
    <property type="term" value="P:COPII-coated vesicle cargo loading"/>
    <property type="evidence" value="ECO:0007669"/>
    <property type="project" value="TreeGrafter"/>
</dbReference>
<comment type="caution">
    <text evidence="1">The sequence shown here is derived from an EMBL/GenBank/DDBJ whole genome shotgun (WGS) entry which is preliminary data.</text>
</comment>
<dbReference type="GO" id="GO:0070971">
    <property type="term" value="C:endoplasmic reticulum exit site"/>
    <property type="evidence" value="ECO:0007669"/>
    <property type="project" value="TreeGrafter"/>
</dbReference>
<dbReference type="SUPFAM" id="SSF82754">
    <property type="entry name" value="C-terminal, gelsolin-like domain of Sec23/24"/>
    <property type="match status" value="1"/>
</dbReference>
<evidence type="ECO:0000313" key="2">
    <source>
        <dbReference type="Proteomes" id="UP000676336"/>
    </source>
</evidence>
<dbReference type="InterPro" id="IPR036180">
    <property type="entry name" value="Gelsolin-like_dom_sf"/>
</dbReference>
<sequence length="106" mass="12473">MYIWLGSQLSPTFVQSLFGIQTSSHIQAEKCRIVDLDNPISRNVRALLNLMRNERNSYMKSFVIQQRDSIEPFFKNYLIEDKGFTGGASYVDFLYHLHREIRNILQ</sequence>
<evidence type="ECO:0000313" key="1">
    <source>
        <dbReference type="EMBL" id="CAF5208035.1"/>
    </source>
</evidence>
<reference evidence="1" key="1">
    <citation type="submission" date="2021-02" db="EMBL/GenBank/DDBJ databases">
        <authorList>
            <person name="Nowell W R."/>
        </authorList>
    </citation>
    <scope>NUCLEOTIDE SEQUENCE</scope>
</reference>
<proteinExistence type="predicted"/>
<dbReference type="GO" id="GO:0030127">
    <property type="term" value="C:COPII vesicle coat"/>
    <property type="evidence" value="ECO:0007669"/>
    <property type="project" value="TreeGrafter"/>
</dbReference>
<accession>A0A8S3IWN5</accession>
<dbReference type="PANTHER" id="PTHR13803">
    <property type="entry name" value="SEC24-RELATED PROTEIN"/>
    <property type="match status" value="1"/>
</dbReference>
<dbReference type="Proteomes" id="UP000676336">
    <property type="component" value="Unassembled WGS sequence"/>
</dbReference>
<dbReference type="InterPro" id="IPR050550">
    <property type="entry name" value="SEC23_SEC24_subfamily"/>
</dbReference>
<dbReference type="EMBL" id="CAJOBI010337543">
    <property type="protein sequence ID" value="CAF5208035.1"/>
    <property type="molecule type" value="Genomic_DNA"/>
</dbReference>
<dbReference type="AlphaFoldDB" id="A0A8S3IWN5"/>
<dbReference type="GO" id="GO:0008270">
    <property type="term" value="F:zinc ion binding"/>
    <property type="evidence" value="ECO:0007669"/>
    <property type="project" value="TreeGrafter"/>
</dbReference>